<reference evidence="2" key="1">
    <citation type="submission" date="2021-12" db="EMBL/GenBank/DDBJ databases">
        <authorList>
            <person name="Zaccaron A."/>
            <person name="Stergiopoulos I."/>
        </authorList>
    </citation>
    <scope>NUCLEOTIDE SEQUENCE</scope>
    <source>
        <strain evidence="2">Race5_Kim</strain>
    </source>
</reference>
<feature type="transmembrane region" description="Helical" evidence="1">
    <location>
        <begin position="160"/>
        <end position="180"/>
    </location>
</feature>
<keyword evidence="1" id="KW-1133">Transmembrane helix</keyword>
<keyword evidence="3" id="KW-1185">Reference proteome</keyword>
<dbReference type="OrthoDB" id="3647319at2759"/>
<dbReference type="GeneID" id="71991527"/>
<dbReference type="KEGG" id="ffu:CLAFUR5_11649"/>
<accession>A0A9Q8USC2</accession>
<protein>
    <submittedName>
        <fullName evidence="2">Uncharacterized protein</fullName>
    </submittedName>
</protein>
<gene>
    <name evidence="2" type="ORF">CLAFUR5_11649</name>
</gene>
<dbReference type="EMBL" id="CP090170">
    <property type="protein sequence ID" value="UJO20636.1"/>
    <property type="molecule type" value="Genomic_DNA"/>
</dbReference>
<feature type="transmembrane region" description="Helical" evidence="1">
    <location>
        <begin position="133"/>
        <end position="154"/>
    </location>
</feature>
<dbReference type="AlphaFoldDB" id="A0A9Q8USC2"/>
<name>A0A9Q8USC2_PASFU</name>
<dbReference type="OMA" id="FENISCC"/>
<evidence type="ECO:0000313" key="2">
    <source>
        <dbReference type="EMBL" id="UJO20636.1"/>
    </source>
</evidence>
<organism evidence="2 3">
    <name type="scientific">Passalora fulva</name>
    <name type="common">Tomato leaf mold</name>
    <name type="synonym">Cladosporium fulvum</name>
    <dbReference type="NCBI Taxonomy" id="5499"/>
    <lineage>
        <taxon>Eukaryota</taxon>
        <taxon>Fungi</taxon>
        <taxon>Dikarya</taxon>
        <taxon>Ascomycota</taxon>
        <taxon>Pezizomycotina</taxon>
        <taxon>Dothideomycetes</taxon>
        <taxon>Dothideomycetidae</taxon>
        <taxon>Mycosphaerellales</taxon>
        <taxon>Mycosphaerellaceae</taxon>
        <taxon>Fulvia</taxon>
    </lineage>
</organism>
<dbReference type="RefSeq" id="XP_047765002.1">
    <property type="nucleotide sequence ID" value="XM_047910797.1"/>
</dbReference>
<feature type="transmembrane region" description="Helical" evidence="1">
    <location>
        <begin position="201"/>
        <end position="223"/>
    </location>
</feature>
<sequence>MANHTRAAQQALQKAYGSASMLPPTDNTALLSSTLSLYNPTLFLASSALFQHTGALAFVFLLRGFCTKRVLDIHFLTIVFAVSMILAPFVFLINTELNRIKVLFFLEHEAIEVLIAARVMLPADLVARKPGLIILLLYSGLFCMSLPVIMHDFFSQSAMVVAWGAFLSDFLLGTSGLFLIKRWITKKRDVSSRAVTQKRQAEALAGLGFMLHGFPTMSVGPIFTLVVYNGLNPDWFAYAWVGVFLSAFFAIAFAVPTAALFFSNTWWCCGSRRPIYPGEIDWEEDHLQEKPRHRISAPMFRPPGASGSSVDGHQVEAVPVSVQRVRSGLEWELLAKAIW</sequence>
<dbReference type="Proteomes" id="UP000756132">
    <property type="component" value="Chromosome 8"/>
</dbReference>
<feature type="transmembrane region" description="Helical" evidence="1">
    <location>
        <begin position="42"/>
        <end position="61"/>
    </location>
</feature>
<evidence type="ECO:0000256" key="1">
    <source>
        <dbReference type="SAM" id="Phobius"/>
    </source>
</evidence>
<keyword evidence="1" id="KW-0812">Transmembrane</keyword>
<keyword evidence="1" id="KW-0472">Membrane</keyword>
<feature type="transmembrane region" description="Helical" evidence="1">
    <location>
        <begin position="73"/>
        <end position="94"/>
    </location>
</feature>
<evidence type="ECO:0000313" key="3">
    <source>
        <dbReference type="Proteomes" id="UP000756132"/>
    </source>
</evidence>
<feature type="transmembrane region" description="Helical" evidence="1">
    <location>
        <begin position="235"/>
        <end position="262"/>
    </location>
</feature>
<reference evidence="2" key="2">
    <citation type="journal article" date="2022" name="Microb. Genom.">
        <title>A chromosome-scale genome assembly of the tomato pathogen Cladosporium fulvum reveals a compartmentalized genome architecture and the presence of a dispensable chromosome.</title>
        <authorList>
            <person name="Zaccaron A.Z."/>
            <person name="Chen L.H."/>
            <person name="Samaras A."/>
            <person name="Stergiopoulos I."/>
        </authorList>
    </citation>
    <scope>NUCLEOTIDE SEQUENCE</scope>
    <source>
        <strain evidence="2">Race5_Kim</strain>
    </source>
</reference>
<proteinExistence type="predicted"/>